<dbReference type="SUPFAM" id="SSF53850">
    <property type="entry name" value="Periplasmic binding protein-like II"/>
    <property type="match status" value="1"/>
</dbReference>
<evidence type="ECO:0000313" key="6">
    <source>
        <dbReference type="Proteomes" id="UP000663946"/>
    </source>
</evidence>
<accession>A0AAJ4TDD9</accession>
<dbReference type="PANTHER" id="PTHR35936">
    <property type="entry name" value="MEMBRANE-BOUND LYTIC MUREIN TRANSGLYCOSYLASE F"/>
    <property type="match status" value="1"/>
</dbReference>
<geneLocation type="plasmid" evidence="5 6">
    <name>pQ15_94_2</name>
</geneLocation>
<dbReference type="PANTHER" id="PTHR35936:SF17">
    <property type="entry name" value="ARGININE-BINDING EXTRACELLULAR PROTEIN ARTP"/>
    <property type="match status" value="1"/>
</dbReference>
<keyword evidence="2 3" id="KW-0732">Signal</keyword>
<dbReference type="SMART" id="SM00062">
    <property type="entry name" value="PBPb"/>
    <property type="match status" value="1"/>
</dbReference>
<dbReference type="Gene3D" id="3.40.190.10">
    <property type="entry name" value="Periplasmic binding protein-like II"/>
    <property type="match status" value="2"/>
</dbReference>
<feature type="domain" description="Solute-binding protein family 3/N-terminal" evidence="4">
    <location>
        <begin position="22"/>
        <end position="255"/>
    </location>
</feature>
<keyword evidence="5" id="KW-0614">Plasmid</keyword>
<evidence type="ECO:0000256" key="1">
    <source>
        <dbReference type="ARBA" id="ARBA00004418"/>
    </source>
</evidence>
<organism evidence="5 6">
    <name type="scientific">Agrobacterium tumefaciens</name>
    <dbReference type="NCBI Taxonomy" id="358"/>
    <lineage>
        <taxon>Bacteria</taxon>
        <taxon>Pseudomonadati</taxon>
        <taxon>Pseudomonadota</taxon>
        <taxon>Alphaproteobacteria</taxon>
        <taxon>Hyphomicrobiales</taxon>
        <taxon>Rhizobiaceae</taxon>
        <taxon>Rhizobium/Agrobacterium group</taxon>
        <taxon>Agrobacterium</taxon>
        <taxon>Agrobacterium tumefaciens complex</taxon>
    </lineage>
</organism>
<feature type="signal peptide" evidence="3">
    <location>
        <begin position="1"/>
        <end position="20"/>
    </location>
</feature>
<reference evidence="5" key="1">
    <citation type="submission" date="2020-02" db="EMBL/GenBank/DDBJ databases">
        <title>Unexpected conservation and global transmission of agrobacterial virulence plasmids.</title>
        <authorList>
            <person name="Weisberg A.J."/>
            <person name="Davis E.W. II"/>
            <person name="Tabima J.R."/>
            <person name="Belcher M.S."/>
            <person name="Miller M."/>
            <person name="Kuo C.-H."/>
            <person name="Loper J.E."/>
            <person name="Grunwald N.J."/>
            <person name="Putnam M.L."/>
            <person name="Chang J.H."/>
        </authorList>
    </citation>
    <scope>NUCLEOTIDE SEQUENCE</scope>
    <source>
        <strain evidence="5">Q15/94</strain>
        <plasmid evidence="5">pQ15_94_2</plasmid>
    </source>
</reference>
<dbReference type="EMBL" id="CP049219">
    <property type="protein sequence ID" value="QTG16965.1"/>
    <property type="molecule type" value="Genomic_DNA"/>
</dbReference>
<evidence type="ECO:0000256" key="3">
    <source>
        <dbReference type="SAM" id="SignalP"/>
    </source>
</evidence>
<gene>
    <name evidence="5" type="ORF">G6M86_27065</name>
</gene>
<dbReference type="AlphaFoldDB" id="A0AAJ4TDD9"/>
<dbReference type="Proteomes" id="UP000663946">
    <property type="component" value="Plasmid pQ15_94_2"/>
</dbReference>
<evidence type="ECO:0000313" key="5">
    <source>
        <dbReference type="EMBL" id="QTG16965.1"/>
    </source>
</evidence>
<protein>
    <submittedName>
        <fullName evidence="5">Transporter substrate-binding domain-containing protein</fullName>
    </submittedName>
</protein>
<dbReference type="InterPro" id="IPR001638">
    <property type="entry name" value="Solute-binding_3/MltF_N"/>
</dbReference>
<feature type="chain" id="PRO_5042531288" evidence="3">
    <location>
        <begin position="21"/>
        <end position="260"/>
    </location>
</feature>
<comment type="subcellular location">
    <subcellularLocation>
        <location evidence="1">Periplasm</location>
    </subcellularLocation>
</comment>
<proteinExistence type="predicted"/>
<sequence>MKFLIIASMVTALGAGAAQAEQLRIGTSADFPPWGFTDASGQIVGFDREVADEICKRIDAECSWTNQAFDGLLPSLQVGKFDIVISGLSVTEERAKQIDFTQAYADAPYHFAGPKDSEARAAKTREELEKTLEDKAIGVQTGSTHEQVVKNHLPSANVRLYERNEQIADDLAAGRLDAGLLEQSVWQDLMKGREGQIELIGPMLTSADYSEFGNGQALALKKGRDELKARINKAIADMLSDGTMSKISNKFFGYDLSFKG</sequence>
<dbReference type="GO" id="GO:0042597">
    <property type="term" value="C:periplasmic space"/>
    <property type="evidence" value="ECO:0007669"/>
    <property type="project" value="UniProtKB-SubCell"/>
</dbReference>
<name>A0AAJ4TDD9_AGRTU</name>
<evidence type="ECO:0000259" key="4">
    <source>
        <dbReference type="SMART" id="SM00062"/>
    </source>
</evidence>
<dbReference type="Pfam" id="PF00497">
    <property type="entry name" value="SBP_bac_3"/>
    <property type="match status" value="1"/>
</dbReference>
<evidence type="ECO:0000256" key="2">
    <source>
        <dbReference type="ARBA" id="ARBA00022729"/>
    </source>
</evidence>